<protein>
    <submittedName>
        <fullName evidence="1">Uncharacterized protein</fullName>
    </submittedName>
</protein>
<name>A0A0F8XM67_9ZZZZ</name>
<dbReference type="EMBL" id="LAZR01062104">
    <property type="protein sequence ID" value="KKK62210.1"/>
    <property type="molecule type" value="Genomic_DNA"/>
</dbReference>
<dbReference type="AlphaFoldDB" id="A0A0F8XM67"/>
<proteinExistence type="predicted"/>
<organism evidence="1">
    <name type="scientific">marine sediment metagenome</name>
    <dbReference type="NCBI Taxonomy" id="412755"/>
    <lineage>
        <taxon>unclassified sequences</taxon>
        <taxon>metagenomes</taxon>
        <taxon>ecological metagenomes</taxon>
    </lineage>
</organism>
<accession>A0A0F8XM67</accession>
<evidence type="ECO:0000313" key="1">
    <source>
        <dbReference type="EMBL" id="KKK62210.1"/>
    </source>
</evidence>
<sequence length="86" mass="9878">MLVFNLPVNPNYRAGIECYFLHDEFSYLTSLNRNLSPVAPKACSRLPCRVFQTPPIRYPDNSHSVNGPAFFFFMVFCTLFANHNNS</sequence>
<reference evidence="1" key="1">
    <citation type="journal article" date="2015" name="Nature">
        <title>Complex archaea that bridge the gap between prokaryotes and eukaryotes.</title>
        <authorList>
            <person name="Spang A."/>
            <person name="Saw J.H."/>
            <person name="Jorgensen S.L."/>
            <person name="Zaremba-Niedzwiedzka K."/>
            <person name="Martijn J."/>
            <person name="Lind A.E."/>
            <person name="van Eijk R."/>
            <person name="Schleper C."/>
            <person name="Guy L."/>
            <person name="Ettema T.J."/>
        </authorList>
    </citation>
    <scope>NUCLEOTIDE SEQUENCE</scope>
</reference>
<feature type="non-terminal residue" evidence="1">
    <location>
        <position position="86"/>
    </location>
</feature>
<gene>
    <name evidence="1" type="ORF">LCGC14_3006600</name>
</gene>
<comment type="caution">
    <text evidence="1">The sequence shown here is derived from an EMBL/GenBank/DDBJ whole genome shotgun (WGS) entry which is preliminary data.</text>
</comment>